<dbReference type="PANTHER" id="PTHR33122:SF63">
    <property type="entry name" value="BIFUNCTIONAL INHIBITOR_PLANT LIPID TRANSFER PROTEIN_SEED STORAGE HELICAL DOMAIN-CONTAINING PROTEIN"/>
    <property type="match status" value="1"/>
</dbReference>
<reference evidence="2" key="1">
    <citation type="submission" date="2018-05" db="EMBL/GenBank/DDBJ databases">
        <title>Draft genome of Mucuna pruriens seed.</title>
        <authorList>
            <person name="Nnadi N.E."/>
            <person name="Vos R."/>
            <person name="Hasami M.H."/>
            <person name="Devisetty U.K."/>
            <person name="Aguiy J.C."/>
        </authorList>
    </citation>
    <scope>NUCLEOTIDE SEQUENCE [LARGE SCALE GENOMIC DNA]</scope>
    <source>
        <strain evidence="2">JCA_2017</strain>
    </source>
</reference>
<dbReference type="Pfam" id="PF00234">
    <property type="entry name" value="Tryp_alpha_amyl"/>
    <property type="match status" value="1"/>
</dbReference>
<dbReference type="PANTHER" id="PTHR33122">
    <property type="entry name" value="LIPID BINDING PROTEIN-RELATED"/>
    <property type="match status" value="1"/>
</dbReference>
<comment type="caution">
    <text evidence="2">The sequence shown here is derived from an EMBL/GenBank/DDBJ whole genome shotgun (WGS) entry which is preliminary data.</text>
</comment>
<dbReference type="EMBL" id="QJKJ01000081">
    <property type="protein sequence ID" value="RDY14376.1"/>
    <property type="molecule type" value="Genomic_DNA"/>
</dbReference>
<proteinExistence type="predicted"/>
<evidence type="ECO:0000259" key="1">
    <source>
        <dbReference type="SMART" id="SM00499"/>
    </source>
</evidence>
<keyword evidence="3" id="KW-1185">Reference proteome</keyword>
<dbReference type="CDD" id="cd04660">
    <property type="entry name" value="nsLTP_like"/>
    <property type="match status" value="1"/>
</dbReference>
<dbReference type="AlphaFoldDB" id="A0A371IH25"/>
<accession>A0A371IH25</accession>
<dbReference type="Gene3D" id="1.10.110.10">
    <property type="entry name" value="Plant lipid-transfer and hydrophobic proteins"/>
    <property type="match status" value="1"/>
</dbReference>
<name>A0A371IH25_MUCPR</name>
<gene>
    <name evidence="2" type="primary">DIR1</name>
    <name evidence="2" type="ORF">CR513_00566</name>
</gene>
<evidence type="ECO:0000313" key="2">
    <source>
        <dbReference type="EMBL" id="RDY14376.1"/>
    </source>
</evidence>
<dbReference type="InterPro" id="IPR039265">
    <property type="entry name" value="DIR1-like"/>
</dbReference>
<dbReference type="SUPFAM" id="SSF47699">
    <property type="entry name" value="Bifunctional inhibitor/lipid-transfer protein/seed storage 2S albumin"/>
    <property type="match status" value="1"/>
</dbReference>
<feature type="domain" description="Bifunctional inhibitor/plant lipid transfer protein/seed storage helical" evidence="1">
    <location>
        <begin position="29"/>
        <end position="101"/>
    </location>
</feature>
<dbReference type="InterPro" id="IPR036312">
    <property type="entry name" value="Bifun_inhib/LTP/seed_sf"/>
</dbReference>
<protein>
    <submittedName>
        <fullName evidence="2">Lipid-transfer protein DIR1</fullName>
    </submittedName>
</protein>
<feature type="non-terminal residue" evidence="2">
    <location>
        <position position="1"/>
    </location>
</feature>
<evidence type="ECO:0000313" key="3">
    <source>
        <dbReference type="Proteomes" id="UP000257109"/>
    </source>
</evidence>
<sequence>MMMSLKERVVVVALAMVVIGSGINALNICNVPVGDLMTCKPAATAPNPPAPTAECCSAISHADLPCLCGYKNSPILPSIGIDPDLAVQLPAKCNIPNPPQC</sequence>
<dbReference type="OrthoDB" id="643149at2759"/>
<dbReference type="InterPro" id="IPR016140">
    <property type="entry name" value="Bifunc_inhib/LTP/seed_store"/>
</dbReference>
<organism evidence="2 3">
    <name type="scientific">Mucuna pruriens</name>
    <name type="common">Velvet bean</name>
    <name type="synonym">Dolichos pruriens</name>
    <dbReference type="NCBI Taxonomy" id="157652"/>
    <lineage>
        <taxon>Eukaryota</taxon>
        <taxon>Viridiplantae</taxon>
        <taxon>Streptophyta</taxon>
        <taxon>Embryophyta</taxon>
        <taxon>Tracheophyta</taxon>
        <taxon>Spermatophyta</taxon>
        <taxon>Magnoliopsida</taxon>
        <taxon>eudicotyledons</taxon>
        <taxon>Gunneridae</taxon>
        <taxon>Pentapetalae</taxon>
        <taxon>rosids</taxon>
        <taxon>fabids</taxon>
        <taxon>Fabales</taxon>
        <taxon>Fabaceae</taxon>
        <taxon>Papilionoideae</taxon>
        <taxon>50 kb inversion clade</taxon>
        <taxon>NPAAA clade</taxon>
        <taxon>indigoferoid/millettioid clade</taxon>
        <taxon>Phaseoleae</taxon>
        <taxon>Mucuna</taxon>
    </lineage>
</organism>
<dbReference type="STRING" id="157652.A0A371IH25"/>
<dbReference type="GO" id="GO:0005504">
    <property type="term" value="F:fatty acid binding"/>
    <property type="evidence" value="ECO:0007669"/>
    <property type="project" value="InterPro"/>
</dbReference>
<dbReference type="Proteomes" id="UP000257109">
    <property type="component" value="Unassembled WGS sequence"/>
</dbReference>
<dbReference type="GO" id="GO:0009627">
    <property type="term" value="P:systemic acquired resistance"/>
    <property type="evidence" value="ECO:0007669"/>
    <property type="project" value="InterPro"/>
</dbReference>
<dbReference type="InterPro" id="IPR044741">
    <property type="entry name" value="NsLTP-like"/>
</dbReference>
<dbReference type="SMART" id="SM00499">
    <property type="entry name" value="AAI"/>
    <property type="match status" value="1"/>
</dbReference>